<evidence type="ECO:0000256" key="4">
    <source>
        <dbReference type="ARBA" id="ARBA00022801"/>
    </source>
</evidence>
<dbReference type="PROSITE" id="PS51462">
    <property type="entry name" value="NUDIX"/>
    <property type="match status" value="1"/>
</dbReference>
<dbReference type="PANTHER" id="PTHR43758">
    <property type="entry name" value="7,8-DIHYDRO-8-OXOGUANINE TRIPHOSPHATASE"/>
    <property type="match status" value="1"/>
</dbReference>
<evidence type="ECO:0000259" key="6">
    <source>
        <dbReference type="PROSITE" id="PS51462"/>
    </source>
</evidence>
<dbReference type="Gene3D" id="3.90.79.10">
    <property type="entry name" value="Nucleoside Triphosphate Pyrophosphohydrolase"/>
    <property type="match status" value="1"/>
</dbReference>
<dbReference type="PANTHER" id="PTHR43758:SF2">
    <property type="entry name" value="OXIDIZED PURINE NUCLEOSIDE TRIPHOSPHATE HYDROLASE"/>
    <property type="match status" value="1"/>
</dbReference>
<reference evidence="7" key="2">
    <citation type="journal article" date="2021" name="J Anim Sci Technol">
        <title>Complete genome sequence of Paenibacillus konkukensis sp. nov. SK3146 as a potential probiotic strain.</title>
        <authorList>
            <person name="Jung H.I."/>
            <person name="Park S."/>
            <person name="Niu K.M."/>
            <person name="Lee S.W."/>
            <person name="Kothari D."/>
            <person name="Yi K.J."/>
            <person name="Kim S.K."/>
        </authorList>
    </citation>
    <scope>NUCLEOTIDE SEQUENCE</scope>
    <source>
        <strain evidence="7">SK3146</strain>
    </source>
</reference>
<evidence type="ECO:0000256" key="3">
    <source>
        <dbReference type="ARBA" id="ARBA00022723"/>
    </source>
</evidence>
<keyword evidence="5" id="KW-0460">Magnesium</keyword>
<keyword evidence="4" id="KW-0378">Hydrolase</keyword>
<name>A0ABY4RTC3_9BACL</name>
<accession>A0ABY4RTC3</accession>
<feature type="domain" description="Nudix hydrolase" evidence="6">
    <location>
        <begin position="19"/>
        <end position="150"/>
    </location>
</feature>
<evidence type="ECO:0000313" key="7">
    <source>
        <dbReference type="EMBL" id="UQZ85470.1"/>
    </source>
</evidence>
<proteinExistence type="inferred from homology"/>
<protein>
    <recommendedName>
        <fullName evidence="6">Nudix hydrolase domain-containing protein</fullName>
    </recommendedName>
</protein>
<sequence>MEKCKKCENWILEVETMISVRTMTGAFLFNNDDVLMLKRSSIKKIAPGLWSCVGGHVEAHEFNSPVISCFREIAEETGILQNEIKNLTLRYILLRQKEDELNQHYIFFGNSITRNVINCDEGELQWVKTSELSNLQMSMSLRLMYEHYQQNPKSYNIWTGTYGDGKMLWGQLLK</sequence>
<evidence type="ECO:0000256" key="5">
    <source>
        <dbReference type="ARBA" id="ARBA00022842"/>
    </source>
</evidence>
<evidence type="ECO:0000256" key="2">
    <source>
        <dbReference type="ARBA" id="ARBA00005582"/>
    </source>
</evidence>
<dbReference type="Pfam" id="PF00293">
    <property type="entry name" value="NUDIX"/>
    <property type="match status" value="1"/>
</dbReference>
<dbReference type="EMBL" id="CP027059">
    <property type="protein sequence ID" value="UQZ85470.1"/>
    <property type="molecule type" value="Genomic_DNA"/>
</dbReference>
<dbReference type="Proteomes" id="UP001057134">
    <property type="component" value="Chromosome"/>
</dbReference>
<keyword evidence="8" id="KW-1185">Reference proteome</keyword>
<keyword evidence="3" id="KW-0479">Metal-binding</keyword>
<evidence type="ECO:0000313" key="8">
    <source>
        <dbReference type="Proteomes" id="UP001057134"/>
    </source>
</evidence>
<organism evidence="7 8">
    <name type="scientific">Paenibacillus konkukensis</name>
    <dbReference type="NCBI Taxonomy" id="2020716"/>
    <lineage>
        <taxon>Bacteria</taxon>
        <taxon>Bacillati</taxon>
        <taxon>Bacillota</taxon>
        <taxon>Bacilli</taxon>
        <taxon>Bacillales</taxon>
        <taxon>Paenibacillaceae</taxon>
        <taxon>Paenibacillus</taxon>
    </lineage>
</organism>
<gene>
    <name evidence="7" type="ORF">SK3146_04759</name>
</gene>
<dbReference type="InterPro" id="IPR000086">
    <property type="entry name" value="NUDIX_hydrolase_dom"/>
</dbReference>
<evidence type="ECO:0000256" key="1">
    <source>
        <dbReference type="ARBA" id="ARBA00001946"/>
    </source>
</evidence>
<comment type="cofactor">
    <cofactor evidence="1">
        <name>Mg(2+)</name>
        <dbReference type="ChEBI" id="CHEBI:18420"/>
    </cofactor>
</comment>
<dbReference type="SUPFAM" id="SSF55811">
    <property type="entry name" value="Nudix"/>
    <property type="match status" value="1"/>
</dbReference>
<comment type="similarity">
    <text evidence="2">Belongs to the Nudix hydrolase family.</text>
</comment>
<dbReference type="InterPro" id="IPR015797">
    <property type="entry name" value="NUDIX_hydrolase-like_dom_sf"/>
</dbReference>
<reference evidence="7" key="1">
    <citation type="submission" date="2018-02" db="EMBL/GenBank/DDBJ databases">
        <authorList>
            <person name="Kim S.-K."/>
            <person name="Jung H.-I."/>
            <person name="Lee S.-W."/>
        </authorList>
    </citation>
    <scope>NUCLEOTIDE SEQUENCE</scope>
    <source>
        <strain evidence="7">SK3146</strain>
    </source>
</reference>